<sequence length="252" mass="26915">MADAETHDQFYLSGAWNFRDVGGLRTADGGTVRAGVLYRSSQLAGLDDAGRQALTGLGVTDVYDLRGTGEVERAGSDALPAGVALHAAPFDPERDDSAPHEAPQLDTPERVDDFMTGVYAQFADHNGAHKAIGDIARSIADSDGAVLVHCAAGKDRAGWVTATLLRAVGVTDDDIVADYLRSNDAVEPLRQMLSAKYGDHGTISDAMLGVTEHFYRAGMKTVDERYGGFDAYLAEIGIDSDTLSRLRRRLLG</sequence>
<proteinExistence type="predicted"/>
<dbReference type="AlphaFoldDB" id="A0A5A7SDF5"/>
<name>A0A5A7SDF5_9NOCA</name>
<dbReference type="InterPro" id="IPR029021">
    <property type="entry name" value="Prot-tyrosine_phosphatase-like"/>
</dbReference>
<dbReference type="EMBL" id="VLNY01000005">
    <property type="protein sequence ID" value="KAA0022525.1"/>
    <property type="molecule type" value="Genomic_DNA"/>
</dbReference>
<dbReference type="PROSITE" id="PS50056">
    <property type="entry name" value="TYR_PHOSPHATASE_2"/>
    <property type="match status" value="1"/>
</dbReference>
<comment type="caution">
    <text evidence="2">The sequence shown here is derived from an EMBL/GenBank/DDBJ whole genome shotgun (WGS) entry which is preliminary data.</text>
</comment>
<dbReference type="Pfam" id="PF13350">
    <property type="entry name" value="Y_phosphatase3"/>
    <property type="match status" value="1"/>
</dbReference>
<evidence type="ECO:0000313" key="2">
    <source>
        <dbReference type="EMBL" id="KAA0022525.1"/>
    </source>
</evidence>
<dbReference type="Gene3D" id="3.90.190.10">
    <property type="entry name" value="Protein tyrosine phosphatase superfamily"/>
    <property type="match status" value="1"/>
</dbReference>
<dbReference type="SUPFAM" id="SSF52799">
    <property type="entry name" value="(Phosphotyrosine protein) phosphatases II"/>
    <property type="match status" value="1"/>
</dbReference>
<dbReference type="InterPro" id="IPR000387">
    <property type="entry name" value="Tyr_Pase_dom"/>
</dbReference>
<dbReference type="OrthoDB" id="1188001at2"/>
<accession>A0A5A7SDF5</accession>
<dbReference type="InterPro" id="IPR026893">
    <property type="entry name" value="Tyr/Ser_Pase_IphP-type"/>
</dbReference>
<organism evidence="2 3">
    <name type="scientific">Antrihabitans cavernicola</name>
    <dbReference type="NCBI Taxonomy" id="2495913"/>
    <lineage>
        <taxon>Bacteria</taxon>
        <taxon>Bacillati</taxon>
        <taxon>Actinomycetota</taxon>
        <taxon>Actinomycetes</taxon>
        <taxon>Mycobacteriales</taxon>
        <taxon>Nocardiaceae</taxon>
        <taxon>Antrihabitans</taxon>
    </lineage>
</organism>
<keyword evidence="3" id="KW-1185">Reference proteome</keyword>
<gene>
    <name evidence="2" type="ORF">FOY51_12545</name>
</gene>
<dbReference type="GO" id="GO:0004721">
    <property type="term" value="F:phosphoprotein phosphatase activity"/>
    <property type="evidence" value="ECO:0007669"/>
    <property type="project" value="InterPro"/>
</dbReference>
<protein>
    <submittedName>
        <fullName evidence="2">Tyrosine-protein phosphatase</fullName>
    </submittedName>
</protein>
<reference evidence="2 3" key="1">
    <citation type="submission" date="2019-07" db="EMBL/GenBank/DDBJ databases">
        <title>Rhodococcus cavernicolus sp. nov., isolated from a cave.</title>
        <authorList>
            <person name="Lee S.D."/>
        </authorList>
    </citation>
    <scope>NUCLEOTIDE SEQUENCE [LARGE SCALE GENOMIC DNA]</scope>
    <source>
        <strain evidence="2 3">C1-24</strain>
    </source>
</reference>
<feature type="domain" description="Tyrosine specific protein phosphatases" evidence="1">
    <location>
        <begin position="130"/>
        <end position="191"/>
    </location>
</feature>
<dbReference type="Proteomes" id="UP000322244">
    <property type="component" value="Unassembled WGS sequence"/>
</dbReference>
<dbReference type="RefSeq" id="WP_149430581.1">
    <property type="nucleotide sequence ID" value="NZ_VLNY01000005.1"/>
</dbReference>
<evidence type="ECO:0000313" key="3">
    <source>
        <dbReference type="Proteomes" id="UP000322244"/>
    </source>
</evidence>
<evidence type="ECO:0000259" key="1">
    <source>
        <dbReference type="PROSITE" id="PS50056"/>
    </source>
</evidence>